<name>A0ABS3QJ27_9BACT</name>
<sequence>MSTPTIGEIRIVGFTFAPPGWVPCAGQLLPISEYDTLFMLLGTTYGGDGQNTFAVPDFRGRIVPGTGAGPGLSNYTPGQMGGVENVTLTLNNLASHGHPFSGQLNGTTQGAGQNDPVGAYPAASSQGFYATAPTENVALGAGAVSGQALPVGGNQPHNNIQPVLALNYIIATEGIFPSQP</sequence>
<evidence type="ECO:0000313" key="3">
    <source>
        <dbReference type="Proteomes" id="UP000664369"/>
    </source>
</evidence>
<feature type="domain" description="Phage tail collar" evidence="1">
    <location>
        <begin position="7"/>
        <end position="62"/>
    </location>
</feature>
<protein>
    <submittedName>
        <fullName evidence="2">Phage tail protein</fullName>
    </submittedName>
</protein>
<dbReference type="Pfam" id="PF07484">
    <property type="entry name" value="Collar"/>
    <property type="match status" value="1"/>
</dbReference>
<accession>A0ABS3QJ27</accession>
<gene>
    <name evidence="2" type="ORF">J4E00_18150</name>
</gene>
<comment type="caution">
    <text evidence="2">The sequence shown here is derived from an EMBL/GenBank/DDBJ whole genome shotgun (WGS) entry which is preliminary data.</text>
</comment>
<dbReference type="SUPFAM" id="SSF88874">
    <property type="entry name" value="Receptor-binding domain of short tail fibre protein gp12"/>
    <property type="match status" value="1"/>
</dbReference>
<reference evidence="2 3" key="1">
    <citation type="submission" date="2021-03" db="EMBL/GenBank/DDBJ databases">
        <authorList>
            <person name="Kim M.K."/>
        </authorList>
    </citation>
    <scope>NUCLEOTIDE SEQUENCE [LARGE SCALE GENOMIC DNA]</scope>
    <source>
        <strain evidence="2 3">BT442</strain>
    </source>
</reference>
<organism evidence="2 3">
    <name type="scientific">Hymenobacter negativus</name>
    <dbReference type="NCBI Taxonomy" id="2795026"/>
    <lineage>
        <taxon>Bacteria</taxon>
        <taxon>Pseudomonadati</taxon>
        <taxon>Bacteroidota</taxon>
        <taxon>Cytophagia</taxon>
        <taxon>Cytophagales</taxon>
        <taxon>Hymenobacteraceae</taxon>
        <taxon>Hymenobacter</taxon>
    </lineage>
</organism>
<proteinExistence type="predicted"/>
<keyword evidence="3" id="KW-1185">Reference proteome</keyword>
<dbReference type="InterPro" id="IPR037053">
    <property type="entry name" value="Phage_tail_collar_dom_sf"/>
</dbReference>
<dbReference type="EMBL" id="JAGETZ010000009">
    <property type="protein sequence ID" value="MBO2010988.1"/>
    <property type="molecule type" value="Genomic_DNA"/>
</dbReference>
<dbReference type="RefSeq" id="WP_208176684.1">
    <property type="nucleotide sequence ID" value="NZ_JAGETZ010000009.1"/>
</dbReference>
<evidence type="ECO:0000313" key="2">
    <source>
        <dbReference type="EMBL" id="MBO2010988.1"/>
    </source>
</evidence>
<dbReference type="Proteomes" id="UP000664369">
    <property type="component" value="Unassembled WGS sequence"/>
</dbReference>
<dbReference type="InterPro" id="IPR011083">
    <property type="entry name" value="Phage_tail_collar_dom"/>
</dbReference>
<evidence type="ECO:0000259" key="1">
    <source>
        <dbReference type="Pfam" id="PF07484"/>
    </source>
</evidence>
<dbReference type="Gene3D" id="3.90.1340.10">
    <property type="entry name" value="Phage tail collar domain"/>
    <property type="match status" value="1"/>
</dbReference>